<evidence type="ECO:0000256" key="4">
    <source>
        <dbReference type="ARBA" id="ARBA00023295"/>
    </source>
</evidence>
<reference evidence="11" key="1">
    <citation type="submission" date="2024-06" db="EMBL/GenBank/DDBJ databases">
        <title>Multi-omics analyses provide insights into the biosynthesis of the anticancer antibiotic pleurotin in Hohenbuehelia grisea.</title>
        <authorList>
            <person name="Weaver J.A."/>
            <person name="Alberti F."/>
        </authorList>
    </citation>
    <scope>NUCLEOTIDE SEQUENCE [LARGE SCALE GENOMIC DNA]</scope>
    <source>
        <strain evidence="11">T-177</strain>
    </source>
</reference>
<name>A0ABR3K2C6_9AGAR</name>
<comment type="caution">
    <text evidence="10">The sequence shown here is derived from an EMBL/GenBank/DDBJ whole genome shotgun (WGS) entry which is preliminary data.</text>
</comment>
<keyword evidence="11" id="KW-1185">Reference proteome</keyword>
<comment type="catalytic activity">
    <reaction evidence="6">
        <text>Successive hydrolysis of beta-D-glucose units from the non-reducing ends of (1-&gt;3)-beta-D-glucans, releasing alpha-glucose.</text>
        <dbReference type="EC" id="3.2.1.58"/>
    </reaction>
</comment>
<feature type="compositionally biased region" description="Low complexity" evidence="8">
    <location>
        <begin position="31"/>
        <end position="52"/>
    </location>
</feature>
<comment type="similarity">
    <text evidence="1">Belongs to the glycosyl hydrolase 5 (cellulase A) family.</text>
</comment>
<gene>
    <name evidence="10" type="ORF">HGRIS_006434</name>
</gene>
<keyword evidence="3" id="KW-0325">Glycoprotein</keyword>
<keyword evidence="2" id="KW-0378">Hydrolase</keyword>
<dbReference type="EC" id="3.2.1.58" evidence="7"/>
<sequence length="752" mass="80032">MADATQYSSVPGAEPTTLSPSLDTSGYFDRSLLPSGASTPGPSTPGLSTPAGARSPTPDHELAMSALPYSPLRSPPPPPRPIDLNGPGTPSELSKEFTRDGKEFSSPDPASEANPPVSSSDPARRRKRLVILAAALALVAVIVVAVVVPVILTRSKTNKGASSNSGGPSGSGSGNTGPVGTSGSDGSRVRMDDGTEFVYTNSFGGDWVADPQQPFGQGGQAQSWSKRIPAARREGAARKRAPTEQWVWGEDVARGVNLGGWLVTEPFIVPALYEKYQGRNNIDVVDEWTLCIAMGADGAKELEAHYASFITEKDFAEIAAAGLNWVRIPLGFWAIEALPDEPFLVGTSWSYFLKAIQWGRKYGIRIFLDLHALPGSQNGWNHSGKSGSVNFMYGVMGIANAQRTLTYLRIITEFVSQEEYRDVVGVVGIVNEILWGTIGEMAVESFYSAAYQAMRGSSGIGEDMGPYIALHDGFQGVAKWEGFLAGADRVIVDQHPYLAFMKDTTTPLDGLARKPCEWALATNRSSQVYGVTLGGEFSSAVNDCGYWLSGVGSTPGYPDCAKWDDWANYDQATINGLKQVTLASMDALQNFFFWTWKIGDSTKLGTSSSPLWHYRLGLERGWIPKDPREAIGHCAAILPSASAFNGKYPASATGGLGAGKLAASATRAFPPPTLSPSFSGTQIALLPTYTATGTIKRLFAPTFTAAPSEVVGTGWHNPHDTALAYVPVSGCSYPNQWDAVSAALPTAQCTGA</sequence>
<keyword evidence="5" id="KW-0961">Cell wall biogenesis/degradation</keyword>
<dbReference type="InterPro" id="IPR050386">
    <property type="entry name" value="Glycosyl_hydrolase_5"/>
</dbReference>
<evidence type="ECO:0000313" key="10">
    <source>
        <dbReference type="EMBL" id="KAL0961493.1"/>
    </source>
</evidence>
<evidence type="ECO:0000256" key="9">
    <source>
        <dbReference type="SAM" id="Phobius"/>
    </source>
</evidence>
<dbReference type="PANTHER" id="PTHR31297:SF34">
    <property type="entry name" value="GLUCAN 1,3-BETA-GLUCOSIDASE 2"/>
    <property type="match status" value="1"/>
</dbReference>
<dbReference type="Gene3D" id="3.20.20.80">
    <property type="entry name" value="Glycosidases"/>
    <property type="match status" value="1"/>
</dbReference>
<keyword evidence="9" id="KW-1133">Transmembrane helix</keyword>
<feature type="compositionally biased region" description="Gly residues" evidence="8">
    <location>
        <begin position="167"/>
        <end position="177"/>
    </location>
</feature>
<protein>
    <recommendedName>
        <fullName evidence="7">glucan 1,3-beta-glucosidase</fullName>
        <ecNumber evidence="7">3.2.1.58</ecNumber>
    </recommendedName>
</protein>
<evidence type="ECO:0000256" key="5">
    <source>
        <dbReference type="ARBA" id="ARBA00023316"/>
    </source>
</evidence>
<evidence type="ECO:0000256" key="2">
    <source>
        <dbReference type="ARBA" id="ARBA00022801"/>
    </source>
</evidence>
<dbReference type="PANTHER" id="PTHR31297">
    <property type="entry name" value="GLUCAN ENDO-1,6-BETA-GLUCOSIDASE B"/>
    <property type="match status" value="1"/>
</dbReference>
<proteinExistence type="inferred from homology"/>
<evidence type="ECO:0000313" key="11">
    <source>
        <dbReference type="Proteomes" id="UP001556367"/>
    </source>
</evidence>
<evidence type="ECO:0000256" key="6">
    <source>
        <dbReference type="ARBA" id="ARBA00036824"/>
    </source>
</evidence>
<dbReference type="Proteomes" id="UP001556367">
    <property type="component" value="Unassembled WGS sequence"/>
</dbReference>
<keyword evidence="9" id="KW-0812">Transmembrane</keyword>
<evidence type="ECO:0000256" key="3">
    <source>
        <dbReference type="ARBA" id="ARBA00023180"/>
    </source>
</evidence>
<evidence type="ECO:0000256" key="8">
    <source>
        <dbReference type="SAM" id="MobiDB-lite"/>
    </source>
</evidence>
<dbReference type="SUPFAM" id="SSF51445">
    <property type="entry name" value="(Trans)glycosidases"/>
    <property type="match status" value="1"/>
</dbReference>
<feature type="transmembrane region" description="Helical" evidence="9">
    <location>
        <begin position="129"/>
        <end position="152"/>
    </location>
</feature>
<keyword evidence="4" id="KW-0326">Glycosidase</keyword>
<accession>A0ABR3K2C6</accession>
<organism evidence="10 11">
    <name type="scientific">Hohenbuehelia grisea</name>
    <dbReference type="NCBI Taxonomy" id="104357"/>
    <lineage>
        <taxon>Eukaryota</taxon>
        <taxon>Fungi</taxon>
        <taxon>Dikarya</taxon>
        <taxon>Basidiomycota</taxon>
        <taxon>Agaricomycotina</taxon>
        <taxon>Agaricomycetes</taxon>
        <taxon>Agaricomycetidae</taxon>
        <taxon>Agaricales</taxon>
        <taxon>Pleurotineae</taxon>
        <taxon>Pleurotaceae</taxon>
        <taxon>Hohenbuehelia</taxon>
    </lineage>
</organism>
<keyword evidence="9" id="KW-0472">Membrane</keyword>
<evidence type="ECO:0000256" key="7">
    <source>
        <dbReference type="ARBA" id="ARBA00038929"/>
    </source>
</evidence>
<evidence type="ECO:0000256" key="1">
    <source>
        <dbReference type="ARBA" id="ARBA00005641"/>
    </source>
</evidence>
<dbReference type="EMBL" id="JASNQZ010000001">
    <property type="protein sequence ID" value="KAL0961493.1"/>
    <property type="molecule type" value="Genomic_DNA"/>
</dbReference>
<feature type="region of interest" description="Disordered" evidence="8">
    <location>
        <begin position="157"/>
        <end position="191"/>
    </location>
</feature>
<dbReference type="InterPro" id="IPR017853">
    <property type="entry name" value="GH"/>
</dbReference>
<feature type="region of interest" description="Disordered" evidence="8">
    <location>
        <begin position="1"/>
        <end position="123"/>
    </location>
</feature>
<feature type="compositionally biased region" description="Basic and acidic residues" evidence="8">
    <location>
        <begin position="93"/>
        <end position="105"/>
    </location>
</feature>